<evidence type="ECO:0000313" key="1">
    <source>
        <dbReference type="EMBL" id="KAL0572258.1"/>
    </source>
</evidence>
<dbReference type="Proteomes" id="UP001465976">
    <property type="component" value="Unassembled WGS sequence"/>
</dbReference>
<protein>
    <recommendedName>
        <fullName evidence="3">Ricin B lectin domain-containing protein</fullName>
    </recommendedName>
</protein>
<dbReference type="EMBL" id="JBAHYK010000650">
    <property type="protein sequence ID" value="KAL0572258.1"/>
    <property type="molecule type" value="Genomic_DNA"/>
</dbReference>
<evidence type="ECO:0000313" key="2">
    <source>
        <dbReference type="Proteomes" id="UP001465976"/>
    </source>
</evidence>
<accession>A0ABR3FAR6</accession>
<gene>
    <name evidence="1" type="ORF">V5O48_009704</name>
</gene>
<name>A0ABR3FAR6_9AGAR</name>
<reference evidence="1 2" key="1">
    <citation type="submission" date="2024-02" db="EMBL/GenBank/DDBJ databases">
        <title>A draft genome for the cacao thread blight pathogen Marasmius crinis-equi.</title>
        <authorList>
            <person name="Cohen S.P."/>
            <person name="Baruah I.K."/>
            <person name="Amoako-Attah I."/>
            <person name="Bukari Y."/>
            <person name="Meinhardt L.W."/>
            <person name="Bailey B.A."/>
        </authorList>
    </citation>
    <scope>NUCLEOTIDE SEQUENCE [LARGE SCALE GENOMIC DNA]</scope>
    <source>
        <strain evidence="1 2">GH-76</strain>
    </source>
</reference>
<proteinExistence type="predicted"/>
<evidence type="ECO:0008006" key="3">
    <source>
        <dbReference type="Google" id="ProtNLM"/>
    </source>
</evidence>
<comment type="caution">
    <text evidence="1">The sequence shown here is derived from an EMBL/GenBank/DDBJ whole genome shotgun (WGS) entry which is preliminary data.</text>
</comment>
<keyword evidence="2" id="KW-1185">Reference proteome</keyword>
<sequence length="150" mass="16604">MIEEGVYQIKSLATNSVVHTFTEGENVFVALIRRADPGSYGLWEVTSHPTSSNMRIFKNIGLQSPVSIGVQDAGVQTSGKTAPFSVLEAPTGSDDSQNQAFIIKHPDNGLVWTIPRLPFIRGHVHLRAESGAETQKWIFVKQELEDRKML</sequence>
<organism evidence="1 2">
    <name type="scientific">Marasmius crinis-equi</name>
    <dbReference type="NCBI Taxonomy" id="585013"/>
    <lineage>
        <taxon>Eukaryota</taxon>
        <taxon>Fungi</taxon>
        <taxon>Dikarya</taxon>
        <taxon>Basidiomycota</taxon>
        <taxon>Agaricomycotina</taxon>
        <taxon>Agaricomycetes</taxon>
        <taxon>Agaricomycetidae</taxon>
        <taxon>Agaricales</taxon>
        <taxon>Marasmiineae</taxon>
        <taxon>Marasmiaceae</taxon>
        <taxon>Marasmius</taxon>
    </lineage>
</organism>